<gene>
    <name evidence="4" type="ORF">RIF23_19615</name>
</gene>
<feature type="domain" description="DUF8017" evidence="3">
    <location>
        <begin position="98"/>
        <end position="286"/>
    </location>
</feature>
<feature type="compositionally biased region" description="Acidic residues" evidence="1">
    <location>
        <begin position="69"/>
        <end position="78"/>
    </location>
</feature>
<keyword evidence="2" id="KW-0472">Membrane</keyword>
<keyword evidence="2" id="KW-1133">Transmembrane helix</keyword>
<dbReference type="InterPro" id="IPR058330">
    <property type="entry name" value="DUF8017"/>
</dbReference>
<accession>A0ABU2HB01</accession>
<reference evidence="5" key="1">
    <citation type="submission" date="2023-07" db="EMBL/GenBank/DDBJ databases">
        <title>Novel species in the genus Lipingzhangella isolated from Sambhar Salt Lake.</title>
        <authorList>
            <person name="Jiya N."/>
            <person name="Kajale S."/>
            <person name="Sharma A."/>
        </authorList>
    </citation>
    <scope>NUCLEOTIDE SEQUENCE [LARGE SCALE GENOMIC DNA]</scope>
    <source>
        <strain evidence="5">LS1_29</strain>
    </source>
</reference>
<evidence type="ECO:0000313" key="5">
    <source>
        <dbReference type="Proteomes" id="UP001250214"/>
    </source>
</evidence>
<keyword evidence="2" id="KW-0812">Transmembrane</keyword>
<sequence length="294" mass="30637">MTSPSSPPNQADRRIVGVVVGLLAVALIVVIIVIGVLVARQVSESIGAGAAVTTEATPESSPDATVDADTPEETETADTGDPTPETDTPSDPDALTDAEVEGWQGVLVRSRPFVYDVPADWIVRSPGMISGFEEEDPDAPFGYSPTVGMSGVAVYAARAGDCEYVADPAVAGTSSSEGLGDTAERAEAMATDWAEAAYGNDAGDPELTVGAAEPFTENGLDGHRVTVEVAPATEDCYPEQAQVQVVSVADPDRNMVDHFILYADVTGDEAAPQDDLDVIVSSLRPQEDWEDPNG</sequence>
<evidence type="ECO:0000259" key="3">
    <source>
        <dbReference type="Pfam" id="PF26056"/>
    </source>
</evidence>
<dbReference type="Pfam" id="PF26056">
    <property type="entry name" value="DUF8017"/>
    <property type="match status" value="1"/>
</dbReference>
<dbReference type="Proteomes" id="UP001250214">
    <property type="component" value="Unassembled WGS sequence"/>
</dbReference>
<comment type="caution">
    <text evidence="4">The sequence shown here is derived from an EMBL/GenBank/DDBJ whole genome shotgun (WGS) entry which is preliminary data.</text>
</comment>
<name>A0ABU2HB01_9ACTN</name>
<feature type="region of interest" description="Disordered" evidence="1">
    <location>
        <begin position="50"/>
        <end position="96"/>
    </location>
</feature>
<feature type="transmembrane region" description="Helical" evidence="2">
    <location>
        <begin position="15"/>
        <end position="39"/>
    </location>
</feature>
<proteinExistence type="predicted"/>
<evidence type="ECO:0000256" key="1">
    <source>
        <dbReference type="SAM" id="MobiDB-lite"/>
    </source>
</evidence>
<protein>
    <recommendedName>
        <fullName evidence="3">DUF8017 domain-containing protein</fullName>
    </recommendedName>
</protein>
<evidence type="ECO:0000313" key="4">
    <source>
        <dbReference type="EMBL" id="MDS1272500.1"/>
    </source>
</evidence>
<evidence type="ECO:0000256" key="2">
    <source>
        <dbReference type="SAM" id="Phobius"/>
    </source>
</evidence>
<dbReference type="EMBL" id="JAVLVT010000012">
    <property type="protein sequence ID" value="MDS1272500.1"/>
    <property type="molecule type" value="Genomic_DNA"/>
</dbReference>
<dbReference type="RefSeq" id="WP_310914084.1">
    <property type="nucleotide sequence ID" value="NZ_JAVLVT010000012.1"/>
</dbReference>
<organism evidence="4 5">
    <name type="scientific">Lipingzhangella rawalii</name>
    <dbReference type="NCBI Taxonomy" id="2055835"/>
    <lineage>
        <taxon>Bacteria</taxon>
        <taxon>Bacillati</taxon>
        <taxon>Actinomycetota</taxon>
        <taxon>Actinomycetes</taxon>
        <taxon>Streptosporangiales</taxon>
        <taxon>Nocardiopsidaceae</taxon>
        <taxon>Lipingzhangella</taxon>
    </lineage>
</organism>
<keyword evidence="5" id="KW-1185">Reference proteome</keyword>